<keyword evidence="8" id="KW-0067">ATP-binding</keyword>
<keyword evidence="5" id="KW-0547">Nucleotide-binding</keyword>
<protein>
    <submittedName>
        <fullName evidence="14">CRISPR-associated helicase Cas3</fullName>
    </submittedName>
</protein>
<evidence type="ECO:0000313" key="14">
    <source>
        <dbReference type="EMBL" id="MZK18325.1"/>
    </source>
</evidence>
<dbReference type="InterPro" id="IPR014001">
    <property type="entry name" value="Helicase_ATP-bd"/>
</dbReference>
<dbReference type="GO" id="GO:0016787">
    <property type="term" value="F:hydrolase activity"/>
    <property type="evidence" value="ECO:0007669"/>
    <property type="project" value="UniProtKB-KW"/>
</dbReference>
<dbReference type="PANTHER" id="PTHR47959">
    <property type="entry name" value="ATP-DEPENDENT RNA HELICASE RHLE-RELATED"/>
    <property type="match status" value="1"/>
</dbReference>
<evidence type="ECO:0000259" key="11">
    <source>
        <dbReference type="PROSITE" id="PS51192"/>
    </source>
</evidence>
<dbReference type="PANTHER" id="PTHR47959:SF16">
    <property type="entry name" value="CRISPR-ASSOCIATED NUCLEASE_HELICASE CAS3-RELATED"/>
    <property type="match status" value="1"/>
</dbReference>
<dbReference type="Proteomes" id="UP000446719">
    <property type="component" value="Unassembled WGS sequence"/>
</dbReference>
<dbReference type="Pfam" id="PF00270">
    <property type="entry name" value="DEAD"/>
    <property type="match status" value="1"/>
</dbReference>
<dbReference type="GO" id="GO:0046872">
    <property type="term" value="F:metal ion binding"/>
    <property type="evidence" value="ECO:0007669"/>
    <property type="project" value="UniProtKB-KW"/>
</dbReference>
<name>A0A845KM53_9FIRM</name>
<dbReference type="InterPro" id="IPR011545">
    <property type="entry name" value="DEAD/DEAH_box_helicase_dom"/>
</dbReference>
<evidence type="ECO:0000256" key="2">
    <source>
        <dbReference type="ARBA" id="ARBA00009046"/>
    </source>
</evidence>
<feature type="domain" description="Helicase C-terminal" evidence="12">
    <location>
        <begin position="549"/>
        <end position="718"/>
    </location>
</feature>
<dbReference type="GO" id="GO:0005829">
    <property type="term" value="C:cytosol"/>
    <property type="evidence" value="ECO:0007669"/>
    <property type="project" value="TreeGrafter"/>
</dbReference>
<dbReference type="InterPro" id="IPR054712">
    <property type="entry name" value="Cas3-like_dom"/>
</dbReference>
<dbReference type="GO" id="GO:0005524">
    <property type="term" value="F:ATP binding"/>
    <property type="evidence" value="ECO:0007669"/>
    <property type="project" value="UniProtKB-KW"/>
</dbReference>
<keyword evidence="9" id="KW-0051">Antiviral defense</keyword>
<feature type="domain" description="Helicase ATP-binding" evidence="11">
    <location>
        <begin position="326"/>
        <end position="519"/>
    </location>
</feature>
<dbReference type="Pfam" id="PF22590">
    <property type="entry name" value="Cas3-like_C_2"/>
    <property type="match status" value="1"/>
</dbReference>
<dbReference type="InterPro" id="IPR006474">
    <property type="entry name" value="Helicase_Cas3_CRISPR-ass_core"/>
</dbReference>
<evidence type="ECO:0000256" key="8">
    <source>
        <dbReference type="ARBA" id="ARBA00022840"/>
    </source>
</evidence>
<keyword evidence="4" id="KW-0479">Metal-binding</keyword>
<gene>
    <name evidence="14" type="primary">cas3</name>
    <name evidence="14" type="ORF">GT565_09390</name>
</gene>
<evidence type="ECO:0000256" key="3">
    <source>
        <dbReference type="ARBA" id="ARBA00022722"/>
    </source>
</evidence>
<evidence type="ECO:0000256" key="7">
    <source>
        <dbReference type="ARBA" id="ARBA00022806"/>
    </source>
</evidence>
<dbReference type="SMART" id="SM00487">
    <property type="entry name" value="DEXDc"/>
    <property type="match status" value="1"/>
</dbReference>
<evidence type="ECO:0000256" key="6">
    <source>
        <dbReference type="ARBA" id="ARBA00022801"/>
    </source>
</evidence>
<dbReference type="GO" id="GO:0004518">
    <property type="term" value="F:nuclease activity"/>
    <property type="evidence" value="ECO:0007669"/>
    <property type="project" value="UniProtKB-KW"/>
</dbReference>
<dbReference type="GO" id="GO:0051607">
    <property type="term" value="P:defense response to virus"/>
    <property type="evidence" value="ECO:0007669"/>
    <property type="project" value="UniProtKB-KW"/>
</dbReference>
<comment type="similarity">
    <text evidence="1">In the N-terminal section; belongs to the CRISPR-associated nuclease Cas3-HD family.</text>
</comment>
<sequence length="853" mass="100746">MEKVMIPIEKIINNSEECFAHVAKDNKQKETLKEHTERCQKYWKNLVEKKNLTEILEEFEKCYFNSTDEKVKEIFESMTVNIVTMHDIGKVNPEFQKEKMDHLWHRDVPLNDKVGSKHSIISSVFYLDYYIGIINLAVKNETIYKSDGEKLKDFAYIYSYIISRHHGDLTELERYLESLNGKQAEGDELGYQAGNWYELWKKSIMKQGDPEKIRKNWKRMLNRLNGDKDDTEKIIYLYCLTRLLYSLLVAADYYATTEYMNGFEMTDFGELNQWEHIIDIYEKSKVQISIRKYGKENYPIQPEKLLKEENINILRTEMFLDAERTLEKNMDKSIFYLEAPTGSGKSNTAMNLSLKMVQENEKINKIFYIYPFNTLVEQNMESMEKVFGQDKEIMSQIAIVNSLVPLKKNNKAEEDKEWNKILLDRQFLNYPIVLSTHVMLFQTLFGNAKDNVFGFHQLSHSVIVLDEIQSYKNDIWSEIISFLKGFANLMHMKIVIMSATLPNLEVLTNNKMETVRLIEHREKYFNHKKFAKRVQADYSLLGYKITKEELQEHVLAQAQDGKKILIEFIKKKSAEEFYRNIREKSPIPVLLMTGDSCILDRKRIIRQTKEMKSVILIATQVIEAGVDIDMDIGYKDISRLDSEEQFMGRINRSGKKEGVVYFFDMDDASVIYKNDVRIEKDKTLENEEIRQLLLLKNFPEFYETRILPSIKKEGEKINDKNLEEFFCDKVALLNMPEVAKRMRLIDDNRQMISVYLGRILQNEKGEKIDGRVLWQEYKGLIEECKLEYAEKKIKLHDIRSQMNGFIYQFSNQIKLQEDEQIGDIFFIENGERYFDENGVLMKELFEDNTDLFI</sequence>
<comment type="similarity">
    <text evidence="2">In the central section; belongs to the CRISPR-associated helicase Cas3 family.</text>
</comment>
<dbReference type="AlphaFoldDB" id="A0A845KM53"/>
<dbReference type="Gene3D" id="3.40.50.300">
    <property type="entry name" value="P-loop containing nucleotide triphosphate hydrolases"/>
    <property type="match status" value="2"/>
</dbReference>
<dbReference type="InterPro" id="IPR027417">
    <property type="entry name" value="P-loop_NTPase"/>
</dbReference>
<dbReference type="InterPro" id="IPR050079">
    <property type="entry name" value="DEAD_box_RNA_helicase"/>
</dbReference>
<keyword evidence="3" id="KW-0540">Nuclease</keyword>
<dbReference type="InterPro" id="IPR006483">
    <property type="entry name" value="CRISPR-assoc_Cas3_HD"/>
</dbReference>
<dbReference type="NCBIfam" id="TIGR01596">
    <property type="entry name" value="cas3_HD"/>
    <property type="match status" value="1"/>
</dbReference>
<dbReference type="InterPro" id="IPR038257">
    <property type="entry name" value="CRISPR-assoc_Cas3_HD_sf"/>
</dbReference>
<dbReference type="Gene3D" id="1.10.3210.30">
    <property type="match status" value="1"/>
</dbReference>
<dbReference type="GO" id="GO:0003724">
    <property type="term" value="F:RNA helicase activity"/>
    <property type="evidence" value="ECO:0007669"/>
    <property type="project" value="TreeGrafter"/>
</dbReference>
<evidence type="ECO:0000256" key="4">
    <source>
        <dbReference type="ARBA" id="ARBA00022723"/>
    </source>
</evidence>
<evidence type="ECO:0000256" key="10">
    <source>
        <dbReference type="ARBA" id="ARBA00038437"/>
    </source>
</evidence>
<dbReference type="PROSITE" id="PS51643">
    <property type="entry name" value="HD_CAS3"/>
    <property type="match status" value="1"/>
</dbReference>
<reference evidence="14 15" key="1">
    <citation type="journal article" date="2019" name="Nat. Med.">
        <title>A library of human gut bacterial isolates paired with longitudinal multiomics data enables mechanistic microbiome research.</title>
        <authorList>
            <person name="Poyet M."/>
            <person name="Groussin M."/>
            <person name="Gibbons S.M."/>
            <person name="Avila-Pacheco J."/>
            <person name="Jiang X."/>
            <person name="Kearney S.M."/>
            <person name="Perrotta A.R."/>
            <person name="Berdy B."/>
            <person name="Zhao S."/>
            <person name="Lieberman T.D."/>
            <person name="Swanson P.K."/>
            <person name="Smith M."/>
            <person name="Roesemann S."/>
            <person name="Alexander J.E."/>
            <person name="Rich S.A."/>
            <person name="Livny J."/>
            <person name="Vlamakis H."/>
            <person name="Clish C."/>
            <person name="Bullock K."/>
            <person name="Deik A."/>
            <person name="Scott J."/>
            <person name="Pierce K.A."/>
            <person name="Xavier R.J."/>
            <person name="Alm E.J."/>
        </authorList>
    </citation>
    <scope>NUCLEOTIDE SEQUENCE [LARGE SCALE GENOMIC DNA]</scope>
    <source>
        <strain evidence="14 15">BIOML-A7</strain>
    </source>
</reference>
<evidence type="ECO:0000256" key="9">
    <source>
        <dbReference type="ARBA" id="ARBA00023118"/>
    </source>
</evidence>
<accession>A0A845KM53</accession>
<dbReference type="GO" id="GO:0003676">
    <property type="term" value="F:nucleic acid binding"/>
    <property type="evidence" value="ECO:0007669"/>
    <property type="project" value="InterPro"/>
</dbReference>
<evidence type="ECO:0000259" key="12">
    <source>
        <dbReference type="PROSITE" id="PS51194"/>
    </source>
</evidence>
<proteinExistence type="inferred from homology"/>
<evidence type="ECO:0000313" key="15">
    <source>
        <dbReference type="Proteomes" id="UP000446719"/>
    </source>
</evidence>
<dbReference type="NCBIfam" id="TIGR01587">
    <property type="entry name" value="cas3_core"/>
    <property type="match status" value="1"/>
</dbReference>
<dbReference type="PROSITE" id="PS51194">
    <property type="entry name" value="HELICASE_CTER"/>
    <property type="match status" value="1"/>
</dbReference>
<feature type="domain" description="HD Cas3-type" evidence="13">
    <location>
        <begin position="25"/>
        <end position="254"/>
    </location>
</feature>
<keyword evidence="6" id="KW-0378">Hydrolase</keyword>
<comment type="caution">
    <text evidence="14">The sequence shown here is derived from an EMBL/GenBank/DDBJ whole genome shotgun (WGS) entry which is preliminary data.</text>
</comment>
<evidence type="ECO:0000256" key="5">
    <source>
        <dbReference type="ARBA" id="ARBA00022741"/>
    </source>
</evidence>
<dbReference type="InterPro" id="IPR001650">
    <property type="entry name" value="Helicase_C-like"/>
</dbReference>
<dbReference type="SUPFAM" id="SSF52540">
    <property type="entry name" value="P-loop containing nucleoside triphosphate hydrolases"/>
    <property type="match status" value="1"/>
</dbReference>
<comment type="similarity">
    <text evidence="10">Belongs to the DEAD box helicase family.</text>
</comment>
<dbReference type="Pfam" id="PF18019">
    <property type="entry name" value="Cas3_HD"/>
    <property type="match status" value="1"/>
</dbReference>
<dbReference type="PROSITE" id="PS51192">
    <property type="entry name" value="HELICASE_ATP_BIND_1"/>
    <property type="match status" value="1"/>
</dbReference>
<dbReference type="SMART" id="SM00490">
    <property type="entry name" value="HELICc"/>
    <property type="match status" value="1"/>
</dbReference>
<organism evidence="14 15">
    <name type="scientific">Dorea longicatena</name>
    <dbReference type="NCBI Taxonomy" id="88431"/>
    <lineage>
        <taxon>Bacteria</taxon>
        <taxon>Bacillati</taxon>
        <taxon>Bacillota</taxon>
        <taxon>Clostridia</taxon>
        <taxon>Lachnospirales</taxon>
        <taxon>Lachnospiraceae</taxon>
        <taxon>Dorea</taxon>
    </lineage>
</organism>
<keyword evidence="7" id="KW-0347">Helicase</keyword>
<dbReference type="EMBL" id="WWSB01000011">
    <property type="protein sequence ID" value="MZK18325.1"/>
    <property type="molecule type" value="Genomic_DNA"/>
</dbReference>
<evidence type="ECO:0000259" key="13">
    <source>
        <dbReference type="PROSITE" id="PS51643"/>
    </source>
</evidence>
<dbReference type="CDD" id="cd09641">
    <property type="entry name" value="Cas3''_I"/>
    <property type="match status" value="1"/>
</dbReference>
<evidence type="ECO:0000256" key="1">
    <source>
        <dbReference type="ARBA" id="ARBA00006847"/>
    </source>
</evidence>